<name>A0A2M9YBX3_9LEPT</name>
<evidence type="ECO:0008006" key="3">
    <source>
        <dbReference type="Google" id="ProtNLM"/>
    </source>
</evidence>
<gene>
    <name evidence="1" type="ORF">CH362_11475</name>
</gene>
<comment type="caution">
    <text evidence="1">The sequence shown here is derived from an EMBL/GenBank/DDBJ whole genome shotgun (WGS) entry which is preliminary data.</text>
</comment>
<dbReference type="Proteomes" id="UP000231926">
    <property type="component" value="Unassembled WGS sequence"/>
</dbReference>
<accession>A0A2M9YBX3</accession>
<dbReference type="EMBL" id="NPDR01000004">
    <property type="protein sequence ID" value="PJZ49050.1"/>
    <property type="molecule type" value="Genomic_DNA"/>
</dbReference>
<dbReference type="PROSITE" id="PS51257">
    <property type="entry name" value="PROKAR_LIPOPROTEIN"/>
    <property type="match status" value="1"/>
</dbReference>
<dbReference type="OrthoDB" id="331623at2"/>
<reference evidence="1 2" key="1">
    <citation type="submission" date="2017-07" db="EMBL/GenBank/DDBJ databases">
        <title>Leptospira spp. isolated from tropical soils.</title>
        <authorList>
            <person name="Thibeaux R."/>
            <person name="Iraola G."/>
            <person name="Ferres I."/>
            <person name="Bierque E."/>
            <person name="Girault D."/>
            <person name="Soupe-Gilbert M.-E."/>
            <person name="Picardeau M."/>
            <person name="Goarant C."/>
        </authorList>
    </citation>
    <scope>NUCLEOTIDE SEQUENCE [LARGE SCALE GENOMIC DNA]</scope>
    <source>
        <strain evidence="1 2">FH4-C-A2</strain>
    </source>
</reference>
<protein>
    <recommendedName>
        <fullName evidence="3">Lipoprotein</fullName>
    </recommendedName>
</protein>
<evidence type="ECO:0000313" key="1">
    <source>
        <dbReference type="EMBL" id="PJZ49050.1"/>
    </source>
</evidence>
<sequence>MAQKLTLLPALSLFLFLGCSREDIEEEIKGKKTEEFNPVANYIVCVATTQACIDANGEDCFIVKNDPQYFADGGGGVEALCLDRTAETILVTETGGM</sequence>
<dbReference type="RefSeq" id="WP_100710486.1">
    <property type="nucleotide sequence ID" value="NZ_NPDR01000004.1"/>
</dbReference>
<proteinExistence type="predicted"/>
<evidence type="ECO:0000313" key="2">
    <source>
        <dbReference type="Proteomes" id="UP000231926"/>
    </source>
</evidence>
<dbReference type="AlphaFoldDB" id="A0A2M9YBX3"/>
<keyword evidence="2" id="KW-1185">Reference proteome</keyword>
<organism evidence="1 2">
    <name type="scientific">Leptospira saintgironsiae</name>
    <dbReference type="NCBI Taxonomy" id="2023183"/>
    <lineage>
        <taxon>Bacteria</taxon>
        <taxon>Pseudomonadati</taxon>
        <taxon>Spirochaetota</taxon>
        <taxon>Spirochaetia</taxon>
        <taxon>Leptospirales</taxon>
        <taxon>Leptospiraceae</taxon>
        <taxon>Leptospira</taxon>
    </lineage>
</organism>